<name>A0A101KU86_RHILI</name>
<dbReference type="OrthoDB" id="8081248at2"/>
<evidence type="ECO:0000313" key="3">
    <source>
        <dbReference type="Proteomes" id="UP000053176"/>
    </source>
</evidence>
<organism evidence="2 3">
    <name type="scientific">Rhizobium loti</name>
    <name type="common">Mesorhizobium loti</name>
    <dbReference type="NCBI Taxonomy" id="381"/>
    <lineage>
        <taxon>Bacteria</taxon>
        <taxon>Pseudomonadati</taxon>
        <taxon>Pseudomonadota</taxon>
        <taxon>Alphaproteobacteria</taxon>
        <taxon>Hyphomicrobiales</taxon>
        <taxon>Phyllobacteriaceae</taxon>
        <taxon>Mesorhizobium</taxon>
    </lineage>
</organism>
<gene>
    <name evidence="2" type="ORF">AU467_19480</name>
</gene>
<feature type="transmembrane region" description="Helical" evidence="1">
    <location>
        <begin position="105"/>
        <end position="125"/>
    </location>
</feature>
<comment type="caution">
    <text evidence="2">The sequence shown here is derived from an EMBL/GenBank/DDBJ whole genome shotgun (WGS) entry which is preliminary data.</text>
</comment>
<accession>A0A101KU86</accession>
<keyword evidence="1" id="KW-1133">Transmembrane helix</keyword>
<feature type="transmembrane region" description="Helical" evidence="1">
    <location>
        <begin position="7"/>
        <end position="29"/>
    </location>
</feature>
<keyword evidence="1" id="KW-0812">Transmembrane</keyword>
<evidence type="ECO:0000256" key="1">
    <source>
        <dbReference type="SAM" id="Phobius"/>
    </source>
</evidence>
<keyword evidence="1" id="KW-0472">Membrane</keyword>
<evidence type="ECO:0000313" key="2">
    <source>
        <dbReference type="EMBL" id="KUM26909.1"/>
    </source>
</evidence>
<proteinExistence type="predicted"/>
<feature type="transmembrane region" description="Helical" evidence="1">
    <location>
        <begin position="41"/>
        <end position="60"/>
    </location>
</feature>
<dbReference type="Proteomes" id="UP000053176">
    <property type="component" value="Unassembled WGS sequence"/>
</dbReference>
<feature type="transmembrane region" description="Helical" evidence="1">
    <location>
        <begin position="67"/>
        <end position="85"/>
    </location>
</feature>
<protein>
    <submittedName>
        <fullName evidence="2">Uncharacterized protein</fullName>
    </submittedName>
</protein>
<sequence length="138" mass="14852">MNSWLKWLLINLAALGAATLVGLVALSQVYVLKANVGHNQAAPLVLGFIVSLVVAIAAPATRFMPRFIVLAGIFVGEFVLSFVISNATLLMVDAYWGGDIEAAKPWVYGGAATPFITGVTGYFALRRYRLSAVTEMFR</sequence>
<dbReference type="EMBL" id="LPWA01000101">
    <property type="protein sequence ID" value="KUM26909.1"/>
    <property type="molecule type" value="Genomic_DNA"/>
</dbReference>
<dbReference type="AlphaFoldDB" id="A0A101KU86"/>
<reference evidence="2 3" key="1">
    <citation type="submission" date="2015-12" db="EMBL/GenBank/DDBJ databases">
        <title>Draft genome sequence of Mesorhizobium sp. UFLA 01-765, a multitolerant efficient symbiont and plant-growth promoting strain isolated from Zn-mining soil using Leucaena leucocephala as a trap plant.</title>
        <authorList>
            <person name="Rangel W.M."/>
            <person name="Thijs S."/>
            <person name="Longatti S.M."/>
            <person name="Moreira F.M."/>
            <person name="Weyens N."/>
            <person name="Vangronsveld J."/>
            <person name="Van Hamme J.D."/>
            <person name="Bottos E.M."/>
            <person name="Rineau F."/>
        </authorList>
    </citation>
    <scope>NUCLEOTIDE SEQUENCE [LARGE SCALE GENOMIC DNA]</scope>
    <source>
        <strain evidence="2 3">UFLA 01-765</strain>
    </source>
</reference>